<evidence type="ECO:0000259" key="1">
    <source>
        <dbReference type="PROSITE" id="PS50011"/>
    </source>
</evidence>
<dbReference type="AlphaFoldDB" id="A0A397SKG8"/>
<dbReference type="InterPro" id="IPR011009">
    <property type="entry name" value="Kinase-like_dom_sf"/>
</dbReference>
<accession>A0A397SKG8</accession>
<dbReference type="GO" id="GO:0004674">
    <property type="term" value="F:protein serine/threonine kinase activity"/>
    <property type="evidence" value="ECO:0007669"/>
    <property type="project" value="TreeGrafter"/>
</dbReference>
<reference evidence="2 3" key="1">
    <citation type="submission" date="2018-06" db="EMBL/GenBank/DDBJ databases">
        <title>Comparative genomics reveals the genomic features of Rhizophagus irregularis, R. cerebriforme, R. diaphanum and Gigaspora rosea, and their symbiotic lifestyle signature.</title>
        <authorList>
            <person name="Morin E."/>
            <person name="San Clemente H."/>
            <person name="Chen E.C.H."/>
            <person name="De La Providencia I."/>
            <person name="Hainaut M."/>
            <person name="Kuo A."/>
            <person name="Kohler A."/>
            <person name="Murat C."/>
            <person name="Tang N."/>
            <person name="Roy S."/>
            <person name="Loubradou J."/>
            <person name="Henrissat B."/>
            <person name="Grigoriev I.V."/>
            <person name="Corradi N."/>
            <person name="Roux C."/>
            <person name="Martin F.M."/>
        </authorList>
    </citation>
    <scope>NUCLEOTIDE SEQUENCE [LARGE SCALE GENOMIC DNA]</scope>
    <source>
        <strain evidence="2 3">DAOM 227022</strain>
    </source>
</reference>
<dbReference type="Gene3D" id="1.10.510.10">
    <property type="entry name" value="Transferase(Phosphotransferase) domain 1"/>
    <property type="match status" value="1"/>
</dbReference>
<protein>
    <submittedName>
        <fullName evidence="2">Kinase-like domain-containing protein</fullName>
    </submittedName>
</protein>
<feature type="non-terminal residue" evidence="2">
    <location>
        <position position="1"/>
    </location>
</feature>
<feature type="domain" description="Protein kinase" evidence="1">
    <location>
        <begin position="1"/>
        <end position="140"/>
    </location>
</feature>
<dbReference type="PANTHER" id="PTHR44329">
    <property type="entry name" value="SERINE/THREONINE-PROTEIN KINASE TNNI3K-RELATED"/>
    <property type="match status" value="1"/>
</dbReference>
<dbReference type="GO" id="GO:0005524">
    <property type="term" value="F:ATP binding"/>
    <property type="evidence" value="ECO:0007669"/>
    <property type="project" value="InterPro"/>
</dbReference>
<dbReference type="PROSITE" id="PS50011">
    <property type="entry name" value="PROTEIN_KINASE_DOM"/>
    <property type="match status" value="1"/>
</dbReference>
<sequence>EKNYSIVLEYAEGGTLEKYLKDYATTFKWESQLKFAKDITSAILCLHDKEIIHGDLHSNNILIHNHTIKLADFGCSRLQGSVFHKKAYGVMTYMDPKILNDPSFNLSKKSDIYSLGVLFWELASCKLPFDSETKNDMFCV</sequence>
<comment type="caution">
    <text evidence="2">The sequence shown here is derived from an EMBL/GenBank/DDBJ whole genome shotgun (WGS) entry which is preliminary data.</text>
</comment>
<dbReference type="OrthoDB" id="10261027at2759"/>
<organism evidence="2 3">
    <name type="scientific">Glomus cerebriforme</name>
    <dbReference type="NCBI Taxonomy" id="658196"/>
    <lineage>
        <taxon>Eukaryota</taxon>
        <taxon>Fungi</taxon>
        <taxon>Fungi incertae sedis</taxon>
        <taxon>Mucoromycota</taxon>
        <taxon>Glomeromycotina</taxon>
        <taxon>Glomeromycetes</taxon>
        <taxon>Glomerales</taxon>
        <taxon>Glomeraceae</taxon>
        <taxon>Glomus</taxon>
    </lineage>
</organism>
<dbReference type="Proteomes" id="UP000265703">
    <property type="component" value="Unassembled WGS sequence"/>
</dbReference>
<keyword evidence="3" id="KW-1185">Reference proteome</keyword>
<evidence type="ECO:0000313" key="2">
    <source>
        <dbReference type="EMBL" id="RIA83064.1"/>
    </source>
</evidence>
<dbReference type="EMBL" id="QKYT01000603">
    <property type="protein sequence ID" value="RIA83064.1"/>
    <property type="molecule type" value="Genomic_DNA"/>
</dbReference>
<keyword evidence="2" id="KW-0418">Kinase</keyword>
<name>A0A397SKG8_9GLOM</name>
<dbReference type="SMART" id="SM00220">
    <property type="entry name" value="S_TKc"/>
    <property type="match status" value="1"/>
</dbReference>
<dbReference type="SUPFAM" id="SSF56112">
    <property type="entry name" value="Protein kinase-like (PK-like)"/>
    <property type="match status" value="1"/>
</dbReference>
<proteinExistence type="predicted"/>
<dbReference type="InterPro" id="IPR000719">
    <property type="entry name" value="Prot_kinase_dom"/>
</dbReference>
<dbReference type="Pfam" id="PF00069">
    <property type="entry name" value="Pkinase"/>
    <property type="match status" value="1"/>
</dbReference>
<dbReference type="InterPro" id="IPR051681">
    <property type="entry name" value="Ser/Thr_Kinases-Pseudokinases"/>
</dbReference>
<evidence type="ECO:0000313" key="3">
    <source>
        <dbReference type="Proteomes" id="UP000265703"/>
    </source>
</evidence>
<keyword evidence="2" id="KW-0808">Transferase</keyword>
<gene>
    <name evidence="2" type="ORF">C1645_834391</name>
</gene>